<proteinExistence type="predicted"/>
<sequence>MPRKVNYGVNYEEDFDDYEDYGYDYDDGYGYAEEDGTPPETRSKQELVNAGVWRCPICTFDNEDTMNACDICGVLRHPLVEKCRVDGSHAVGGICKDSGASVMAKSLFASLLLQKPKKAVNFEAQNYSFKTEDCFNLYKPGNMCGQFHDLHRAFCSQSHCKIDIVPFKFDSQSPDDSVLSGIIPSRLRPKVDTDKVLQLNVPSNSKELSTEVKKDLAAEAHPSSYTSLAKDDLKNSDSSSKTRGNDGVTSSLNMSISSKPCSVDTGKSDSATSSSKNKPQKSVQPPRIKDNFNQLNLAIVGHVDSGKSTLSGRLLHLLGRISQKEMHKYEKEAKLQGKGSFAYAWALDESAEERERGITMTVGVAYFNTKCYRVVLLDSPGHRDFVPNMISGATQADAAILVIDASVGAFEAGIDATGGQTREHAQLIKSFGVDQIIIAVNKMDAVGYSKERFNAIKKQLGTFLRACKFKDSSVAWIPVSAMENQNLVTGPAEAQLSSWFQGPCLLDAIDSLQLPQRDYSKPFLLPICDVVRAQSQGQVSICGKLERGALQTGNKVLVMPSREMATVRSLECDSQVCNSAKAGDSVTINLQGIDANHVMEGGVLCHPEFPVPVANHLELKVLILDNSIPILIGSQLEFLVHHAKEAARVVRILSLLDPKTGKETKKSPRCLLAKQNAIIEVVLQGMVCIDEHSNCKALGRVSLRSSGRTVALGLVTRIIGKKE</sequence>
<keyword evidence="1" id="KW-1185">Reference proteome</keyword>
<accession>A0AC58USU2</accession>
<reference evidence="1" key="1">
    <citation type="journal article" date="2014" name="Nat. Commun.">
        <title>The tobacco genome sequence and its comparison with those of tomato and potato.</title>
        <authorList>
            <person name="Sierro N."/>
            <person name="Battey J.N."/>
            <person name="Ouadi S."/>
            <person name="Bakaher N."/>
            <person name="Bovet L."/>
            <person name="Willig A."/>
            <person name="Goepfert S."/>
            <person name="Peitsch M.C."/>
            <person name="Ivanov N.V."/>
        </authorList>
    </citation>
    <scope>NUCLEOTIDE SEQUENCE [LARGE SCALE GENOMIC DNA]</scope>
</reference>
<dbReference type="RefSeq" id="XP_075112565.1">
    <property type="nucleotide sequence ID" value="XM_075256464.1"/>
</dbReference>
<name>A0AC58USU2_TOBAC</name>
<reference evidence="2" key="2">
    <citation type="submission" date="2025-08" db="UniProtKB">
        <authorList>
            <consortium name="RefSeq"/>
        </authorList>
    </citation>
    <scope>IDENTIFICATION</scope>
    <source>
        <tissue evidence="2">Leaf</tissue>
    </source>
</reference>
<dbReference type="Proteomes" id="UP000790787">
    <property type="component" value="Chromosome 6"/>
</dbReference>
<gene>
    <name evidence="2" type="primary">LOC107810086</name>
</gene>
<protein>
    <submittedName>
        <fullName evidence="2">Uncharacterized protein LOC107810086 isoform X1</fullName>
    </submittedName>
</protein>
<organism evidence="1 2">
    <name type="scientific">Nicotiana tabacum</name>
    <name type="common">Common tobacco</name>
    <dbReference type="NCBI Taxonomy" id="4097"/>
    <lineage>
        <taxon>Eukaryota</taxon>
        <taxon>Viridiplantae</taxon>
        <taxon>Streptophyta</taxon>
        <taxon>Embryophyta</taxon>
        <taxon>Tracheophyta</taxon>
        <taxon>Spermatophyta</taxon>
        <taxon>Magnoliopsida</taxon>
        <taxon>eudicotyledons</taxon>
        <taxon>Gunneridae</taxon>
        <taxon>Pentapetalae</taxon>
        <taxon>asterids</taxon>
        <taxon>lamiids</taxon>
        <taxon>Solanales</taxon>
        <taxon>Solanaceae</taxon>
        <taxon>Nicotianoideae</taxon>
        <taxon>Nicotianeae</taxon>
        <taxon>Nicotiana</taxon>
    </lineage>
</organism>
<evidence type="ECO:0000313" key="1">
    <source>
        <dbReference type="Proteomes" id="UP000790787"/>
    </source>
</evidence>
<evidence type="ECO:0000313" key="2">
    <source>
        <dbReference type="RefSeq" id="XP_075112565.1"/>
    </source>
</evidence>